<keyword evidence="2" id="KW-0472">Membrane</keyword>
<organism evidence="3 4">
    <name type="scientific">Aureobasidium pullulans</name>
    <name type="common">Black yeast</name>
    <name type="synonym">Pullularia pullulans</name>
    <dbReference type="NCBI Taxonomy" id="5580"/>
    <lineage>
        <taxon>Eukaryota</taxon>
        <taxon>Fungi</taxon>
        <taxon>Dikarya</taxon>
        <taxon>Ascomycota</taxon>
        <taxon>Pezizomycotina</taxon>
        <taxon>Dothideomycetes</taxon>
        <taxon>Dothideomycetidae</taxon>
        <taxon>Dothideales</taxon>
        <taxon>Saccotheciaceae</taxon>
        <taxon>Aureobasidium</taxon>
    </lineage>
</organism>
<evidence type="ECO:0000256" key="2">
    <source>
        <dbReference type="SAM" id="Phobius"/>
    </source>
</evidence>
<sequence length="211" mass="23302">MNHVRNGVSTASGFLNSPFFSTSFKNKMHWIQLTLVLTVIILSGVRIAIKPGSMPMTRSDTMAIAMVCVLFPSLLAPMNAILICNPQGAKTIVVISYQLLTTHVSSLRRWRSLKAYLILNSLEVVFWLAVVFLTAQGMSRFCQGGYCGVSVVMVILAVIVANFSLWTAVVSQKLRREEKYAAQPELPSYQGQTQTSSNKPNEASAYTTYQV</sequence>
<comment type="caution">
    <text evidence="3">The sequence shown here is derived from an EMBL/GenBank/DDBJ whole genome shotgun (WGS) entry which is preliminary data.</text>
</comment>
<evidence type="ECO:0000256" key="1">
    <source>
        <dbReference type="SAM" id="MobiDB-lite"/>
    </source>
</evidence>
<feature type="transmembrane region" description="Helical" evidence="2">
    <location>
        <begin position="61"/>
        <end position="82"/>
    </location>
</feature>
<feature type="transmembrane region" description="Helical" evidence="2">
    <location>
        <begin position="117"/>
        <end position="136"/>
    </location>
</feature>
<evidence type="ECO:0000313" key="4">
    <source>
        <dbReference type="Proteomes" id="UP000310374"/>
    </source>
</evidence>
<feature type="transmembrane region" description="Helical" evidence="2">
    <location>
        <begin position="30"/>
        <end position="49"/>
    </location>
</feature>
<reference evidence="3 4" key="1">
    <citation type="submission" date="2018-10" db="EMBL/GenBank/DDBJ databases">
        <title>Fifty Aureobasidium pullulans genomes reveal a recombining polyextremotolerant generalist.</title>
        <authorList>
            <person name="Gostincar C."/>
            <person name="Turk M."/>
            <person name="Zajc J."/>
            <person name="Gunde-Cimerman N."/>
        </authorList>
    </citation>
    <scope>NUCLEOTIDE SEQUENCE [LARGE SCALE GENOMIC DNA]</scope>
    <source>
        <strain evidence="3 4">EXF-10081</strain>
    </source>
</reference>
<proteinExistence type="predicted"/>
<accession>A0AB74JJ60</accession>
<evidence type="ECO:0000313" key="3">
    <source>
        <dbReference type="EMBL" id="THX23427.1"/>
    </source>
</evidence>
<name>A0AB74JJ60_AURPU</name>
<feature type="transmembrane region" description="Helical" evidence="2">
    <location>
        <begin position="148"/>
        <end position="169"/>
    </location>
</feature>
<dbReference type="AlphaFoldDB" id="A0AB74JJ60"/>
<gene>
    <name evidence="3" type="ORF">D6D12_08421</name>
</gene>
<feature type="region of interest" description="Disordered" evidence="1">
    <location>
        <begin position="185"/>
        <end position="211"/>
    </location>
</feature>
<keyword evidence="2" id="KW-1133">Transmembrane helix</keyword>
<keyword evidence="2" id="KW-0812">Transmembrane</keyword>
<feature type="compositionally biased region" description="Polar residues" evidence="1">
    <location>
        <begin position="189"/>
        <end position="211"/>
    </location>
</feature>
<protein>
    <recommendedName>
        <fullName evidence="5">MARVEL domain-containing protein</fullName>
    </recommendedName>
</protein>
<dbReference type="Proteomes" id="UP000310374">
    <property type="component" value="Unassembled WGS sequence"/>
</dbReference>
<evidence type="ECO:0008006" key="5">
    <source>
        <dbReference type="Google" id="ProtNLM"/>
    </source>
</evidence>
<dbReference type="EMBL" id="QZAT01000149">
    <property type="protein sequence ID" value="THX23427.1"/>
    <property type="molecule type" value="Genomic_DNA"/>
</dbReference>